<keyword evidence="3" id="KW-0687">Ribonucleoprotein</keyword>
<evidence type="ECO:0000313" key="4">
    <source>
        <dbReference type="EMBL" id="EDO81135.1"/>
    </source>
</evidence>
<evidence type="ECO:0000256" key="3">
    <source>
        <dbReference type="ARBA" id="ARBA00023274"/>
    </source>
</evidence>
<sequence length="137" mass="15471">MRSALDTGVAADRIGRPQTFAELRVDKVDDIGTQRHIEHLGPRKLRNLGSCGAEDLDSRVHPSTIFWPTEADNINLASGVPKKGPSMRETEFCTHIAHKRECRICGNYNSVYRKYGLFICRRCFKENAGKIGFVKLH</sequence>
<dbReference type="KEGG" id="gla:GL50803_0039483"/>
<organism evidence="4">
    <name type="scientific">Giardia intestinalis (strain ATCC 50803 / WB clone C6)</name>
    <name type="common">Giardia lamblia</name>
    <dbReference type="NCBI Taxonomy" id="184922"/>
    <lineage>
        <taxon>Eukaryota</taxon>
        <taxon>Metamonada</taxon>
        <taxon>Diplomonadida</taxon>
        <taxon>Hexamitidae</taxon>
        <taxon>Giardiinae</taxon>
        <taxon>Giardia</taxon>
    </lineage>
</organism>
<name>A0ABF7PHF4_GIAIC</name>
<dbReference type="InterPro" id="IPR043140">
    <property type="entry name" value="Ribosomal_uS14_sf"/>
</dbReference>
<dbReference type="Pfam" id="PF00253">
    <property type="entry name" value="Ribosomal_S14"/>
    <property type="match status" value="1"/>
</dbReference>
<dbReference type="AlphaFoldDB" id="A0ABF7PHF4"/>
<dbReference type="InterPro" id="IPR039744">
    <property type="entry name" value="RIbosomal_uS14_euk_arc"/>
</dbReference>
<dbReference type="GO" id="GO:0005840">
    <property type="term" value="C:ribosome"/>
    <property type="evidence" value="ECO:0007669"/>
    <property type="project" value="UniProtKB-KW"/>
</dbReference>
<dbReference type="GeneID" id="5701716"/>
<gene>
    <name evidence="4" type="ORF">GL50803_39483</name>
</gene>
<protein>
    <submittedName>
        <fullName evidence="4">Ribosomal protein S29A</fullName>
    </submittedName>
</protein>
<comment type="similarity">
    <text evidence="1">Belongs to the universal ribosomal protein uS14 family.</text>
</comment>
<proteinExistence type="inferred from homology"/>
<dbReference type="EMBL" id="AACB02000005">
    <property type="protein sequence ID" value="EDO81135.1"/>
    <property type="molecule type" value="Genomic_DNA"/>
</dbReference>
<dbReference type="PANTHER" id="PTHR12010">
    <property type="entry name" value="40S RIBOSOMAL PROTEIN S29"/>
    <property type="match status" value="1"/>
</dbReference>
<accession>A0ABF7PHF4</accession>
<comment type="caution">
    <text evidence="4">The sequence shown here is derived from an EMBL/GenBank/DDBJ whole genome shotgun (WGS) entry which is preliminary data.</text>
</comment>
<reference evidence="4" key="1">
    <citation type="journal article" date="2007" name="Science">
        <title>Genomic minimalism in the early diverging intestinal parasite Giardia lamblia.</title>
        <authorList>
            <person name="Morrison H.G."/>
            <person name="McArthur A.G."/>
            <person name="Gillin F.D."/>
            <person name="Aley S.B."/>
            <person name="Adam R.D."/>
            <person name="Olsen G.J."/>
            <person name="Best A.A."/>
            <person name="Cande W.Z."/>
            <person name="Chen F."/>
            <person name="Cipriano M.J."/>
            <person name="Davids B.J."/>
            <person name="Dawson S.C."/>
            <person name="Elmendorf H.G."/>
            <person name="Hehl A.B."/>
            <person name="Holder M.E."/>
            <person name="Huse S.M."/>
            <person name="Kim U.U."/>
            <person name="Lasek-Nesselquist E."/>
            <person name="Manning G."/>
            <person name="Nigam A."/>
            <person name="Nixon J.E."/>
            <person name="Palm D."/>
            <person name="Passamaneck N.E."/>
            <person name="Prabhu A."/>
            <person name="Reich C.I."/>
            <person name="Reiner D.S."/>
            <person name="Samuelson J."/>
            <person name="Svard S.G."/>
            <person name="Sogin M.L."/>
        </authorList>
    </citation>
    <scope>NUCLEOTIDE SEQUENCE</scope>
    <source>
        <strain evidence="4">WB C6</strain>
    </source>
</reference>
<dbReference type="InterPro" id="IPR001209">
    <property type="entry name" value="Ribosomal_uS14"/>
</dbReference>
<evidence type="ECO:0000256" key="1">
    <source>
        <dbReference type="ARBA" id="ARBA00009083"/>
    </source>
</evidence>
<dbReference type="PANTHER" id="PTHR12010:SF2">
    <property type="entry name" value="40S RIBOSOMAL PROTEIN S29"/>
    <property type="match status" value="1"/>
</dbReference>
<dbReference type="GO" id="GO:1990904">
    <property type="term" value="C:ribonucleoprotein complex"/>
    <property type="evidence" value="ECO:0007669"/>
    <property type="project" value="UniProtKB-KW"/>
</dbReference>
<keyword evidence="2 4" id="KW-0689">Ribosomal protein</keyword>
<evidence type="ECO:0000256" key="2">
    <source>
        <dbReference type="ARBA" id="ARBA00022980"/>
    </source>
</evidence>
<dbReference type="Gene3D" id="4.10.830.10">
    <property type="entry name" value="30s Ribosomal Protein S14, Chain N"/>
    <property type="match status" value="1"/>
</dbReference>